<evidence type="ECO:0000313" key="1">
    <source>
        <dbReference type="EMBL" id="BCN92679.1"/>
    </source>
</evidence>
<keyword evidence="2" id="KW-1185">Reference proteome</keyword>
<proteinExistence type="predicted"/>
<dbReference type="EMBL" id="AP024202">
    <property type="protein sequence ID" value="BCN92679.1"/>
    <property type="molecule type" value="Genomic_DNA"/>
</dbReference>
<protein>
    <submittedName>
        <fullName evidence="1">Uncharacterized protein</fullName>
    </submittedName>
</protein>
<sequence>MEGVKAIERINVLKTPEKMVFEFCMLGIPDKLYAHFNLSINAFGKESYARLFAI</sequence>
<evidence type="ECO:0000313" key="2">
    <source>
        <dbReference type="Proteomes" id="UP001054820"/>
    </source>
</evidence>
<organism evidence="1 2">
    <name type="scientific">Thiomicrorhabdus immobilis</name>
    <dbReference type="NCBI Taxonomy" id="2791037"/>
    <lineage>
        <taxon>Bacteria</taxon>
        <taxon>Pseudomonadati</taxon>
        <taxon>Pseudomonadota</taxon>
        <taxon>Gammaproteobacteria</taxon>
        <taxon>Thiotrichales</taxon>
        <taxon>Piscirickettsiaceae</taxon>
        <taxon>Thiomicrorhabdus</taxon>
    </lineage>
</organism>
<accession>A0ABN6CVR6</accession>
<reference evidence="1" key="1">
    <citation type="journal article" date="2022" name="Arch. Microbiol.">
        <title>Thiomicrorhabdus immobilis sp. nov., a mesophilic sulfur-oxidizing bacterium isolated from sediment of a brackish lake in northern Japan.</title>
        <authorList>
            <person name="Kojima H."/>
            <person name="Mochizuki J."/>
            <person name="Kanda M."/>
            <person name="Watanabe T."/>
            <person name="Fukui M."/>
        </authorList>
    </citation>
    <scope>NUCLEOTIDE SEQUENCE</scope>
    <source>
        <strain evidence="1">Am19</strain>
    </source>
</reference>
<name>A0ABN6CVR6_9GAMM</name>
<gene>
    <name evidence="1" type="ORF">THMIRHAM_04640</name>
</gene>
<dbReference type="Proteomes" id="UP001054820">
    <property type="component" value="Chromosome"/>
</dbReference>